<evidence type="ECO:0000313" key="1">
    <source>
        <dbReference type="EMBL" id="VGO13156.1"/>
    </source>
</evidence>
<reference evidence="1 2" key="1">
    <citation type="submission" date="2019-04" db="EMBL/GenBank/DDBJ databases">
        <authorList>
            <person name="Van Vliet M D."/>
        </authorList>
    </citation>
    <scope>NUCLEOTIDE SEQUENCE [LARGE SCALE GENOMIC DNA]</scope>
    <source>
        <strain evidence="1 2">F1</strain>
    </source>
</reference>
<evidence type="ECO:0000313" key="2">
    <source>
        <dbReference type="Proteomes" id="UP000366872"/>
    </source>
</evidence>
<dbReference type="EMBL" id="CAAHFG010000001">
    <property type="protein sequence ID" value="VGO13156.1"/>
    <property type="molecule type" value="Genomic_DNA"/>
</dbReference>
<protein>
    <submittedName>
        <fullName evidence="1">Uncharacterized protein</fullName>
    </submittedName>
</protein>
<accession>A0A6C2U1A0</accession>
<name>A0A6C2U1A0_PONDE</name>
<gene>
    <name evidence="1" type="ORF">PDESU_01710</name>
</gene>
<dbReference type="Proteomes" id="UP000366872">
    <property type="component" value="Unassembled WGS sequence"/>
</dbReference>
<sequence length="97" mass="10650">MVAEGTPELVMQGLAVTRAIHDRYRPEERNPYNEIECSDHYARAMSSYAVFLAACGFEYDGPAGVMGFGPVIQPENFRAPFTAAEGWGTFSQRINGG</sequence>
<keyword evidence="2" id="KW-1185">Reference proteome</keyword>
<dbReference type="AlphaFoldDB" id="A0A6C2U1A0"/>
<proteinExistence type="predicted"/>
<organism evidence="1 2">
    <name type="scientific">Pontiella desulfatans</name>
    <dbReference type="NCBI Taxonomy" id="2750659"/>
    <lineage>
        <taxon>Bacteria</taxon>
        <taxon>Pseudomonadati</taxon>
        <taxon>Kiritimatiellota</taxon>
        <taxon>Kiritimatiellia</taxon>
        <taxon>Kiritimatiellales</taxon>
        <taxon>Pontiellaceae</taxon>
        <taxon>Pontiella</taxon>
    </lineage>
</organism>